<evidence type="ECO:0000313" key="6">
    <source>
        <dbReference type="Proteomes" id="UP001470230"/>
    </source>
</evidence>
<feature type="coiled-coil region" evidence="2">
    <location>
        <begin position="29"/>
        <end position="145"/>
    </location>
</feature>
<protein>
    <submittedName>
        <fullName evidence="5">Outer dynein arm assembly</fullName>
    </submittedName>
</protein>
<comment type="caution">
    <text evidence="5">The sequence shown here is derived from an EMBL/GenBank/DDBJ whole genome shotgun (WGS) entry which is preliminary data.</text>
</comment>
<sequence>MENPAEVQELRNKLRMLKFSQEDKFLNLVRKQQRSIAKQRQANETLRNEIAQYEFQISRIEQLTNQYKNNEELLHLNSLQKNYTNKLSVLSADFAAEDQKRKRLEEEVSKARSAAGGVFAQARENEALLKDLHTMENRLDKALMRYNSSLTKLAAMRSQIDEIRKDRNTFRAVIRKAYNDRQLKDDEMNRLITNSNQAYADRDRLMMELVQLKSAEKEDVQAFQAELTRCEQRIENQIITQNHPRNQAQPIPSRDSQIGSTSDGQDELVALTDQLTTTTSQTLDNLGFKDVDELIKEAQRLESENFSLYKFVVENAAIRTELQDQLDQLYATEKELLDQSEMTEEQLNEKLQEITSDINTTSNELQELKQQHQTDLAEFNEIYEKLQDLFNTLGCSWDNSPDEKEQITQTNSMFVMTTIEKTLMEMMRDTCDKARMQYAVRYADPSSILAEEKGDAAASRASTHQRTAQDREIPKNIESTRPLTLEEIRDLINV</sequence>
<dbReference type="Proteomes" id="UP001470230">
    <property type="component" value="Unassembled WGS sequence"/>
</dbReference>
<dbReference type="PANTHER" id="PTHR21694">
    <property type="entry name" value="COILED-COIL DOMAIN-CONTAINING PROTEIN 63"/>
    <property type="match status" value="1"/>
</dbReference>
<proteinExistence type="predicted"/>
<feature type="region of interest" description="Disordered" evidence="3">
    <location>
        <begin position="239"/>
        <end position="264"/>
    </location>
</feature>
<keyword evidence="1 2" id="KW-0175">Coiled coil</keyword>
<feature type="compositionally biased region" description="Polar residues" evidence="3">
    <location>
        <begin position="239"/>
        <end position="263"/>
    </location>
</feature>
<dbReference type="Pfam" id="PF21773">
    <property type="entry name" value="ODAD1_CC"/>
    <property type="match status" value="1"/>
</dbReference>
<feature type="region of interest" description="Disordered" evidence="3">
    <location>
        <begin position="451"/>
        <end position="477"/>
    </location>
</feature>
<keyword evidence="6" id="KW-1185">Reference proteome</keyword>
<feature type="domain" description="ODAD1 central coiled coil region" evidence="4">
    <location>
        <begin position="130"/>
        <end position="396"/>
    </location>
</feature>
<organism evidence="5 6">
    <name type="scientific">Tritrichomonas musculus</name>
    <dbReference type="NCBI Taxonomy" id="1915356"/>
    <lineage>
        <taxon>Eukaryota</taxon>
        <taxon>Metamonada</taxon>
        <taxon>Parabasalia</taxon>
        <taxon>Tritrichomonadida</taxon>
        <taxon>Tritrichomonadidae</taxon>
        <taxon>Tritrichomonas</taxon>
    </lineage>
</organism>
<reference evidence="5 6" key="1">
    <citation type="submission" date="2024-04" db="EMBL/GenBank/DDBJ databases">
        <title>Tritrichomonas musculus Genome.</title>
        <authorList>
            <person name="Alves-Ferreira E."/>
            <person name="Grigg M."/>
            <person name="Lorenzi H."/>
            <person name="Galac M."/>
        </authorList>
    </citation>
    <scope>NUCLEOTIDE SEQUENCE [LARGE SCALE GENOMIC DNA]</scope>
    <source>
        <strain evidence="5 6">EAF2021</strain>
    </source>
</reference>
<feature type="coiled-coil region" evidence="2">
    <location>
        <begin position="319"/>
        <end position="389"/>
    </location>
</feature>
<evidence type="ECO:0000313" key="5">
    <source>
        <dbReference type="EMBL" id="KAK8889245.1"/>
    </source>
</evidence>
<evidence type="ECO:0000256" key="2">
    <source>
        <dbReference type="SAM" id="Coils"/>
    </source>
</evidence>
<evidence type="ECO:0000256" key="1">
    <source>
        <dbReference type="ARBA" id="ARBA00023054"/>
    </source>
</evidence>
<evidence type="ECO:0000259" key="4">
    <source>
        <dbReference type="Pfam" id="PF21773"/>
    </source>
</evidence>
<name>A0ABR2KDN2_9EUKA</name>
<dbReference type="PANTHER" id="PTHR21694:SF18">
    <property type="entry name" value="COILED-COIL DOMAIN-CONTAINING PROTEIN 63"/>
    <property type="match status" value="1"/>
</dbReference>
<dbReference type="InterPro" id="IPR051876">
    <property type="entry name" value="ODA-DC/CCD"/>
</dbReference>
<gene>
    <name evidence="5" type="ORF">M9Y10_033991</name>
</gene>
<evidence type="ECO:0000256" key="3">
    <source>
        <dbReference type="SAM" id="MobiDB-lite"/>
    </source>
</evidence>
<dbReference type="EMBL" id="JAPFFF010000005">
    <property type="protein sequence ID" value="KAK8889245.1"/>
    <property type="molecule type" value="Genomic_DNA"/>
</dbReference>
<dbReference type="InterPro" id="IPR049258">
    <property type="entry name" value="ODAD1_CC"/>
</dbReference>
<accession>A0ABR2KDN2</accession>